<sequence>MMKSKTPKTITMMLLASLMLVSAGCSKESASGTDDGTATSDDNTPISFSFFGGDGSPNWNNMKDDVGQEITKATGVSINAEYAVSNGGEDKMALMIASGDFPDLIYPKGEVGKFVDAGALIDLTELIDKYGPNIKKVYGDYFNRIKYSLDDPAIYTIPTNMGVDNTAFDATAGFEIQHQALKELGYPKIRTVKDYEKALQDYVKKHPTTNGQPTIPLTLDADDWKIMITVTNPAVTATGGPDDGEYYIDPKTHEAKFHFTRPEEREYFRWLNHMNDIGLLDKDAFVQKSDQYKSKIASGRVIGLIDQEWNYSEAENALRQSGKDENTYAHFPVTLTEEYENHDLQPIGFDTAYGIGITTSCKDPVRAIKFLDFLASEKGQILRNWGIEGKHYNLVDGKRVVPEEIQDRKNNDNAAFTKESGIGLYWIWGPHYGDGVKDSTGNYYTTSYPEQITANYSDAEKASLKAYNATTWKDIFPHDFPVKEWGAAYNMPVPTDGNYQVIYQKMEDIVRKRIPEAILASPDKFDSIYDTMLKDLETAGLKEAEETYTGLIKNRLELWNGEK</sequence>
<dbReference type="EMBL" id="JAUQTB010000002">
    <property type="protein sequence ID" value="MDO7905950.1"/>
    <property type="molecule type" value="Genomic_DNA"/>
</dbReference>
<organism evidence="2 3">
    <name type="scientific">Paenibacillus lacisoli</name>
    <dbReference type="NCBI Taxonomy" id="3064525"/>
    <lineage>
        <taxon>Bacteria</taxon>
        <taxon>Bacillati</taxon>
        <taxon>Bacillota</taxon>
        <taxon>Bacilli</taxon>
        <taxon>Bacillales</taxon>
        <taxon>Paenibacillaceae</taxon>
        <taxon>Paenibacillus</taxon>
    </lineage>
</organism>
<evidence type="ECO:0000256" key="1">
    <source>
        <dbReference type="SAM" id="SignalP"/>
    </source>
</evidence>
<dbReference type="CDD" id="cd13582">
    <property type="entry name" value="PBP2_AlgQ_like_3"/>
    <property type="match status" value="1"/>
</dbReference>
<dbReference type="Gene3D" id="3.40.190.10">
    <property type="entry name" value="Periplasmic binding protein-like II"/>
    <property type="match status" value="2"/>
</dbReference>
<feature type="signal peptide" evidence="1">
    <location>
        <begin position="1"/>
        <end position="23"/>
    </location>
</feature>
<dbReference type="PROSITE" id="PS51257">
    <property type="entry name" value="PROKAR_LIPOPROTEIN"/>
    <property type="match status" value="1"/>
</dbReference>
<dbReference type="SUPFAM" id="SSF53850">
    <property type="entry name" value="Periplasmic binding protein-like II"/>
    <property type="match status" value="1"/>
</dbReference>
<dbReference type="PANTHER" id="PTHR43649">
    <property type="entry name" value="ARABINOSE-BINDING PROTEIN-RELATED"/>
    <property type="match status" value="1"/>
</dbReference>
<dbReference type="PANTHER" id="PTHR43649:SF12">
    <property type="entry name" value="DIACETYLCHITOBIOSE BINDING PROTEIN DASA"/>
    <property type="match status" value="1"/>
</dbReference>
<gene>
    <name evidence="2" type="ORF">Q5741_05895</name>
</gene>
<protein>
    <submittedName>
        <fullName evidence="2">ABC transporter substrate-binding protein</fullName>
    </submittedName>
</protein>
<accession>A0ABT9CAQ0</accession>
<feature type="chain" id="PRO_5047532294" evidence="1">
    <location>
        <begin position="24"/>
        <end position="563"/>
    </location>
</feature>
<evidence type="ECO:0000313" key="2">
    <source>
        <dbReference type="EMBL" id="MDO7905950.1"/>
    </source>
</evidence>
<comment type="caution">
    <text evidence="2">The sequence shown here is derived from an EMBL/GenBank/DDBJ whole genome shotgun (WGS) entry which is preliminary data.</text>
</comment>
<dbReference type="Proteomes" id="UP001240171">
    <property type="component" value="Unassembled WGS sequence"/>
</dbReference>
<proteinExistence type="predicted"/>
<dbReference type="Pfam" id="PF01547">
    <property type="entry name" value="SBP_bac_1"/>
    <property type="match status" value="1"/>
</dbReference>
<dbReference type="InterPro" id="IPR050490">
    <property type="entry name" value="Bact_solute-bd_prot1"/>
</dbReference>
<evidence type="ECO:0000313" key="3">
    <source>
        <dbReference type="Proteomes" id="UP001240171"/>
    </source>
</evidence>
<keyword evidence="3" id="KW-1185">Reference proteome</keyword>
<name>A0ABT9CAQ0_9BACL</name>
<dbReference type="InterPro" id="IPR006059">
    <property type="entry name" value="SBP"/>
</dbReference>
<reference evidence="2 3" key="1">
    <citation type="submission" date="2023-07" db="EMBL/GenBank/DDBJ databases">
        <title>Paenibacillus sp. JX-17 nov. isolated from soil.</title>
        <authorList>
            <person name="Wan Y."/>
            <person name="Liu B."/>
        </authorList>
    </citation>
    <scope>NUCLEOTIDE SEQUENCE [LARGE SCALE GENOMIC DNA]</scope>
    <source>
        <strain evidence="2 3">JX-17</strain>
    </source>
</reference>
<keyword evidence="1" id="KW-0732">Signal</keyword>